<proteinExistence type="predicted"/>
<dbReference type="EMBL" id="JAERRH010000048">
    <property type="protein sequence ID" value="MBL1110612.1"/>
    <property type="molecule type" value="Genomic_DNA"/>
</dbReference>
<evidence type="ECO:0000313" key="1">
    <source>
        <dbReference type="EMBL" id="MBL1110612.1"/>
    </source>
</evidence>
<reference evidence="1 2" key="1">
    <citation type="submission" date="2021-01" db="EMBL/GenBank/DDBJ databases">
        <title>WGS of actinomycetes isolated from Thailand.</title>
        <authorList>
            <person name="Thawai C."/>
        </authorList>
    </citation>
    <scope>NUCLEOTIDE SEQUENCE [LARGE SCALE GENOMIC DNA]</scope>
    <source>
        <strain evidence="1 2">CH5-8</strain>
    </source>
</reference>
<organism evidence="1 2">
    <name type="scientific">Streptomyces musisoli</name>
    <dbReference type="NCBI Taxonomy" id="2802280"/>
    <lineage>
        <taxon>Bacteria</taxon>
        <taxon>Bacillati</taxon>
        <taxon>Actinomycetota</taxon>
        <taxon>Actinomycetes</taxon>
        <taxon>Kitasatosporales</taxon>
        <taxon>Streptomycetaceae</taxon>
        <taxon>Streptomyces</taxon>
    </lineage>
</organism>
<dbReference type="RefSeq" id="WP_201827928.1">
    <property type="nucleotide sequence ID" value="NZ_JAERRH010000048.1"/>
</dbReference>
<protein>
    <submittedName>
        <fullName evidence="1">Uncharacterized protein</fullName>
    </submittedName>
</protein>
<accession>A0ABS1PE04</accession>
<keyword evidence="2" id="KW-1185">Reference proteome</keyword>
<comment type="caution">
    <text evidence="1">The sequence shown here is derived from an EMBL/GenBank/DDBJ whole genome shotgun (WGS) entry which is preliminary data.</text>
</comment>
<name>A0ABS1PE04_9ACTN</name>
<sequence>MKARGKAERRPAALVRSGDFDASGMDISRSFVEMTSCWKKAHRIGLDQELITRYGLPVLRGVRGPHDLVGLHRRPL</sequence>
<gene>
    <name evidence="1" type="ORF">JK361_39770</name>
</gene>
<evidence type="ECO:0000313" key="2">
    <source>
        <dbReference type="Proteomes" id="UP000621386"/>
    </source>
</evidence>
<dbReference type="Proteomes" id="UP000621386">
    <property type="component" value="Unassembled WGS sequence"/>
</dbReference>